<gene>
    <name evidence="1" type="ORF">Amon02_000078400</name>
</gene>
<comment type="caution">
    <text evidence="1">The sequence shown here is derived from an EMBL/GenBank/DDBJ whole genome shotgun (WGS) entry which is preliminary data.</text>
</comment>
<sequence length="124" mass="14047">MKFTIKKLKTFSVTLIPNRGIEIPPMDKELDKCATSVIPLSSDSAKMAPSFQNWRDDVSIYYKVWLSSRNQLNRKDAYGQKPLQLKNSSTSSSLIYIAPVFALNLFFDESEEPPIKMNVTIGVI</sequence>
<evidence type="ECO:0000313" key="2">
    <source>
        <dbReference type="Proteomes" id="UP001165064"/>
    </source>
</evidence>
<keyword evidence="2" id="KW-1185">Reference proteome</keyword>
<accession>A0ACB5STB0</accession>
<proteinExistence type="predicted"/>
<evidence type="ECO:0000313" key="1">
    <source>
        <dbReference type="EMBL" id="GME71950.1"/>
    </source>
</evidence>
<reference evidence="1" key="1">
    <citation type="submission" date="2023-04" db="EMBL/GenBank/DDBJ databases">
        <title>Ambrosiozyma monospora NBRC 10751.</title>
        <authorList>
            <person name="Ichikawa N."/>
            <person name="Sato H."/>
            <person name="Tonouchi N."/>
        </authorList>
    </citation>
    <scope>NUCLEOTIDE SEQUENCE</scope>
    <source>
        <strain evidence="1">NBRC 10751</strain>
    </source>
</reference>
<organism evidence="1 2">
    <name type="scientific">Ambrosiozyma monospora</name>
    <name type="common">Yeast</name>
    <name type="synonym">Endomycopsis monosporus</name>
    <dbReference type="NCBI Taxonomy" id="43982"/>
    <lineage>
        <taxon>Eukaryota</taxon>
        <taxon>Fungi</taxon>
        <taxon>Dikarya</taxon>
        <taxon>Ascomycota</taxon>
        <taxon>Saccharomycotina</taxon>
        <taxon>Pichiomycetes</taxon>
        <taxon>Pichiales</taxon>
        <taxon>Pichiaceae</taxon>
        <taxon>Ambrosiozyma</taxon>
    </lineage>
</organism>
<dbReference type="EMBL" id="BSXS01000312">
    <property type="protein sequence ID" value="GME71950.1"/>
    <property type="molecule type" value="Genomic_DNA"/>
</dbReference>
<name>A0ACB5STB0_AMBMO</name>
<dbReference type="Proteomes" id="UP001165064">
    <property type="component" value="Unassembled WGS sequence"/>
</dbReference>
<protein>
    <submittedName>
        <fullName evidence="1">Unnamed protein product</fullName>
    </submittedName>
</protein>